<accession>A0ABU8F381</accession>
<comment type="caution">
    <text evidence="2">The sequence shown here is derived from an EMBL/GenBank/DDBJ whole genome shotgun (WGS) entry which is preliminary data.</text>
</comment>
<evidence type="ECO:0008006" key="4">
    <source>
        <dbReference type="Google" id="ProtNLM"/>
    </source>
</evidence>
<dbReference type="EMBL" id="JBAWSY010000003">
    <property type="protein sequence ID" value="MEI4769400.1"/>
    <property type="molecule type" value="Genomic_DNA"/>
</dbReference>
<dbReference type="Proteomes" id="UP001364890">
    <property type="component" value="Unassembled WGS sequence"/>
</dbReference>
<keyword evidence="1" id="KW-0812">Transmembrane</keyword>
<keyword evidence="3" id="KW-1185">Reference proteome</keyword>
<dbReference type="RefSeq" id="WP_336496952.1">
    <property type="nucleotide sequence ID" value="NZ_JBAWSY010000003.1"/>
</dbReference>
<keyword evidence="1" id="KW-0472">Membrane</keyword>
<evidence type="ECO:0000313" key="2">
    <source>
        <dbReference type="EMBL" id="MEI4769400.1"/>
    </source>
</evidence>
<name>A0ABU8F381_9BACI</name>
<reference evidence="2 3" key="1">
    <citation type="submission" date="2024-01" db="EMBL/GenBank/DDBJ databases">
        <title>Seven novel Bacillus-like species.</title>
        <authorList>
            <person name="Liu G."/>
        </authorList>
    </citation>
    <scope>NUCLEOTIDE SEQUENCE [LARGE SCALE GENOMIC DNA]</scope>
    <source>
        <strain evidence="2 3">FJAT-51614</strain>
    </source>
</reference>
<evidence type="ECO:0000256" key="1">
    <source>
        <dbReference type="SAM" id="Phobius"/>
    </source>
</evidence>
<organism evidence="2 3">
    <name type="scientific">Psychrobacillus mangrovi</name>
    <dbReference type="NCBI Taxonomy" id="3117745"/>
    <lineage>
        <taxon>Bacteria</taxon>
        <taxon>Bacillati</taxon>
        <taxon>Bacillota</taxon>
        <taxon>Bacilli</taxon>
        <taxon>Bacillales</taxon>
        <taxon>Bacillaceae</taxon>
        <taxon>Psychrobacillus</taxon>
    </lineage>
</organism>
<evidence type="ECO:0000313" key="3">
    <source>
        <dbReference type="Proteomes" id="UP001364890"/>
    </source>
</evidence>
<proteinExistence type="predicted"/>
<keyword evidence="1" id="KW-1133">Transmembrane helix</keyword>
<protein>
    <recommendedName>
        <fullName evidence="4">Type 4 fimbrial biogenesis protein PilX N-terminal domain-containing protein</fullName>
    </recommendedName>
</protein>
<sequence>MQVIKNNKGYTLLLTLIIIVVLIILFSSFTLSALSQQKQVENTDDSFEATALAEMGVEYYRAKIINMTHDQGILLALELQNNQKKLPKDRESEETIKIRHMNLLINNIKSLITSDSTHTVDSINNSTKSFKLLKTPNYMGNNSIEIEVQGALLNKKKDITAEFKIPDDLVVPKASDSNNENPMDGRKNLIILPPKPTNLCNGMKVNPCYTSETPDTKSISNIKMWIENTSINFNNDTGKYQNFNSTLYLFGQTTFNHINGSNLNLYSNQNITFDKHVSLVNSKIELAGQLKLNFNSSGNNNKTSFSASTILADGIYINTQNKNYYLNLTNGSKLCLRNKSFSADHNKIKKDNSSFVYILDPSITGKPVNVGTETNTKYVSEVDFKNLCGLTDTSSTEYIINSPTLDNFTKKIIYK</sequence>
<feature type="transmembrane region" description="Helical" evidence="1">
    <location>
        <begin position="12"/>
        <end position="34"/>
    </location>
</feature>
<gene>
    <name evidence="2" type="ORF">WAX74_07045</name>
</gene>